<feature type="disulfide bond" evidence="6">
    <location>
        <begin position="330"/>
        <end position="348"/>
    </location>
</feature>
<dbReference type="InterPro" id="IPR000742">
    <property type="entry name" value="EGF"/>
</dbReference>
<evidence type="ECO:0000313" key="16">
    <source>
        <dbReference type="Proteomes" id="UP000001357"/>
    </source>
</evidence>
<dbReference type="OMA" id="DSICHIR"/>
<dbReference type="InterPro" id="IPR001368">
    <property type="entry name" value="TNFR/NGFR_Cys_rich_reg"/>
</dbReference>
<keyword evidence="2 9" id="KW-0812">Transmembrane</keyword>
<dbReference type="InParanoid" id="A9V5Y4"/>
<keyword evidence="4" id="KW-0325">Glycoprotein</keyword>
<feature type="region of interest" description="Disordered" evidence="8">
    <location>
        <begin position="2367"/>
        <end position="2424"/>
    </location>
</feature>
<keyword evidence="5" id="KW-1015">Disulfide bond</keyword>
<organism evidence="15 16">
    <name type="scientific">Monosiga brevicollis</name>
    <name type="common">Choanoflagellate</name>
    <dbReference type="NCBI Taxonomy" id="81824"/>
    <lineage>
        <taxon>Eukaryota</taxon>
        <taxon>Choanoflagellata</taxon>
        <taxon>Craspedida</taxon>
        <taxon>Salpingoecidae</taxon>
        <taxon>Monosiga</taxon>
    </lineage>
</organism>
<evidence type="ECO:0000256" key="7">
    <source>
        <dbReference type="SAM" id="Coils"/>
    </source>
</evidence>
<reference evidence="15 16" key="1">
    <citation type="journal article" date="2008" name="Nature">
        <title>The genome of the choanoflagellate Monosiga brevicollis and the origin of metazoans.</title>
        <authorList>
            <consortium name="JGI Sequencing"/>
            <person name="King N."/>
            <person name="Westbrook M.J."/>
            <person name="Young S.L."/>
            <person name="Kuo A."/>
            <person name="Abedin M."/>
            <person name="Chapman J."/>
            <person name="Fairclough S."/>
            <person name="Hellsten U."/>
            <person name="Isogai Y."/>
            <person name="Letunic I."/>
            <person name="Marr M."/>
            <person name="Pincus D."/>
            <person name="Putnam N."/>
            <person name="Rokas A."/>
            <person name="Wright K.J."/>
            <person name="Zuzow R."/>
            <person name="Dirks W."/>
            <person name="Good M."/>
            <person name="Goodstein D."/>
            <person name="Lemons D."/>
            <person name="Li W."/>
            <person name="Lyons J.B."/>
            <person name="Morris A."/>
            <person name="Nichols S."/>
            <person name="Richter D.J."/>
            <person name="Salamov A."/>
            <person name="Bork P."/>
            <person name="Lim W.A."/>
            <person name="Manning G."/>
            <person name="Miller W.T."/>
            <person name="McGinnis W."/>
            <person name="Shapiro H."/>
            <person name="Tjian R."/>
            <person name="Grigoriev I.V."/>
            <person name="Rokhsar D."/>
        </authorList>
    </citation>
    <scope>NUCLEOTIDE SEQUENCE [LARGE SCALE GENOMIC DNA]</scope>
    <source>
        <strain evidence="16">MX1 / ATCC 50154</strain>
    </source>
</reference>
<dbReference type="GO" id="GO:0044331">
    <property type="term" value="P:cell-cell adhesion mediated by cadherin"/>
    <property type="evidence" value="ECO:0000318"/>
    <property type="project" value="GO_Central"/>
</dbReference>
<dbReference type="PROSITE" id="PS01248">
    <property type="entry name" value="EGF_LAM_1"/>
    <property type="match status" value="1"/>
</dbReference>
<dbReference type="Pfam" id="PF13927">
    <property type="entry name" value="Ig_3"/>
    <property type="match status" value="1"/>
</dbReference>
<evidence type="ECO:0000256" key="3">
    <source>
        <dbReference type="ARBA" id="ARBA00022989"/>
    </source>
</evidence>
<dbReference type="GO" id="GO:0005886">
    <property type="term" value="C:plasma membrane"/>
    <property type="evidence" value="ECO:0000318"/>
    <property type="project" value="GO_Central"/>
</dbReference>
<keyword evidence="3 9" id="KW-1133">Transmembrane helix</keyword>
<evidence type="ECO:0000259" key="12">
    <source>
        <dbReference type="PROSITE" id="PS50050"/>
    </source>
</evidence>
<dbReference type="KEGG" id="mbr:MONBRDRAFT_33537"/>
<evidence type="ECO:0000259" key="13">
    <source>
        <dbReference type="PROSITE" id="PS50268"/>
    </source>
</evidence>
<name>A9V5Y4_MONBE</name>
<feature type="domain" description="Cadherin" evidence="13">
    <location>
        <begin position="2443"/>
        <end position="2542"/>
    </location>
</feature>
<dbReference type="InterPro" id="IPR002126">
    <property type="entry name" value="Cadherin-like_dom"/>
</dbReference>
<dbReference type="PANTHER" id="PTHR24028:SF328">
    <property type="entry name" value="CADHERIN-3"/>
    <property type="match status" value="1"/>
</dbReference>
<keyword evidence="7" id="KW-0175">Coiled coil</keyword>
<dbReference type="Gene3D" id="2.10.25.10">
    <property type="entry name" value="Laminin"/>
    <property type="match status" value="1"/>
</dbReference>
<evidence type="ECO:0000256" key="4">
    <source>
        <dbReference type="ARBA" id="ARBA00023180"/>
    </source>
</evidence>
<feature type="signal peptide" evidence="10">
    <location>
        <begin position="1"/>
        <end position="18"/>
    </location>
</feature>
<evidence type="ECO:0000256" key="1">
    <source>
        <dbReference type="ARBA" id="ARBA00004167"/>
    </source>
</evidence>
<dbReference type="InterPro" id="IPR003599">
    <property type="entry name" value="Ig_sub"/>
</dbReference>
<dbReference type="RefSeq" id="XP_001748133.1">
    <property type="nucleotide sequence ID" value="XM_001748081.1"/>
</dbReference>
<proteinExistence type="predicted"/>
<dbReference type="PANTHER" id="PTHR24028">
    <property type="entry name" value="CADHERIN-87A"/>
    <property type="match status" value="1"/>
</dbReference>
<evidence type="ECO:0000256" key="10">
    <source>
        <dbReference type="SAM" id="SignalP"/>
    </source>
</evidence>
<dbReference type="Gene3D" id="2.60.40.60">
    <property type="entry name" value="Cadherins"/>
    <property type="match status" value="4"/>
</dbReference>
<dbReference type="PROSITE" id="PS00022">
    <property type="entry name" value="EGF_1"/>
    <property type="match status" value="1"/>
</dbReference>
<protein>
    <submittedName>
        <fullName evidence="15">Uncharacterized protein</fullName>
    </submittedName>
</protein>
<evidence type="ECO:0000259" key="14">
    <source>
        <dbReference type="PROSITE" id="PS50835"/>
    </source>
</evidence>
<keyword evidence="5" id="KW-0245">EGF-like domain</keyword>
<dbReference type="InterPro" id="IPR002049">
    <property type="entry name" value="LE_dom"/>
</dbReference>
<dbReference type="InterPro" id="IPR007110">
    <property type="entry name" value="Ig-like_dom"/>
</dbReference>
<dbReference type="GO" id="GO:0007156">
    <property type="term" value="P:homophilic cell adhesion via plasma membrane adhesion molecules"/>
    <property type="evidence" value="ECO:0007669"/>
    <property type="project" value="InterPro"/>
</dbReference>
<gene>
    <name evidence="15" type="primary">MBCDH10</name>
    <name evidence="15" type="ORF">MONBRDRAFT_33537</name>
</gene>
<feature type="domain" description="Cadherin" evidence="13">
    <location>
        <begin position="2164"/>
        <end position="2264"/>
    </location>
</feature>
<feature type="coiled-coil region" evidence="7">
    <location>
        <begin position="1177"/>
        <end position="1211"/>
    </location>
</feature>
<dbReference type="InterPro" id="IPR003598">
    <property type="entry name" value="Ig_sub2"/>
</dbReference>
<dbReference type="Proteomes" id="UP000001357">
    <property type="component" value="Unassembled WGS sequence"/>
</dbReference>
<evidence type="ECO:0000313" key="15">
    <source>
        <dbReference type="EMBL" id="EDQ87190.1"/>
    </source>
</evidence>
<dbReference type="InterPro" id="IPR015919">
    <property type="entry name" value="Cadherin-like_sf"/>
</dbReference>
<feature type="domain" description="TNFR-Cys" evidence="12">
    <location>
        <begin position="304"/>
        <end position="348"/>
    </location>
</feature>
<dbReference type="InterPro" id="IPR036179">
    <property type="entry name" value="Ig-like_dom_sf"/>
</dbReference>
<dbReference type="PROSITE" id="PS50835">
    <property type="entry name" value="IG_LIKE"/>
    <property type="match status" value="1"/>
</dbReference>
<evidence type="ECO:0000256" key="9">
    <source>
        <dbReference type="SAM" id="Phobius"/>
    </source>
</evidence>
<feature type="domain" description="EGF-like" evidence="11">
    <location>
        <begin position="106"/>
        <end position="140"/>
    </location>
</feature>
<dbReference type="SMART" id="SM00409">
    <property type="entry name" value="IG"/>
    <property type="match status" value="1"/>
</dbReference>
<comment type="subcellular location">
    <subcellularLocation>
        <location evidence="1">Membrane</location>
        <topology evidence="1">Single-pass membrane protein</topology>
    </subcellularLocation>
</comment>
<dbReference type="InterPro" id="IPR050174">
    <property type="entry name" value="Protocadherin/Cadherin-CA"/>
</dbReference>
<sequence>MALHVLLLAALLVPAAEAATCGITPTYNSIITCPDAPFAGRKIRYGDQMMLAQGGFTAELACLFNGTFTGGDYCTFDSGGSANDLFGTACKCECPITRDGARCEELGAICEGEYECLNGGTCSKYRKCSCNYDWTGDQCQTPVCTPACSEVGGSCDASNTCVCKELHIGTTCSDCVDGYFPSDANGSCIPKTSPGYCDTLDVNATYNSVSTSCECTRFDYYGERCQVVCPLCSTGYRQVGGCLQNSGVVCSACSKCGADTFAAGGCDGTTADTICQPCSSCPVGTFFEYGCSGALDRVCSECNACPEGYYASGGCDGLEDNICSPCSASCPNGMTPFEECTGDHDLVCEDCPACPRGTVVVRSCNETHPQICKGTITLPDLPALGRGEESEMLAFRFSSVVTEAFEVVIAGRGLEIIFNGTTNFDANDALAAAAFNETYHSRTLPVENGTQRVYFKVKYHTPASQISIRMYAQGSGLRNYFEVDQNRTAYVLAQRAGPSVFDQWGTTSPNMPRGNNAASLPLLPTNFVLWGSDHWTEAEDQSYAFSCAMVTMAMVSPAMDIPLSITGVTVTVKPTLSFSAAPDDQCHGRRLSDLDMQDLVLVASLPRTFLDLIMTRLPPWLEIEAQEGKLSQGIGASDERLSVMTGAQLVQQAAASEFNVQAEDYYIVLDWLKPSVMTVEGEAFNVDDMDTAFLFCLALTGVGAGDQVFFNIPSSVWELTETLTFRDLLSGSGYEVERTDVAFSQASGLTAPVCSGCVREEVGGTKFWNGDDTFVYPVPTFDFYWSTVLTKTLFDVGDPKTASMSVDLTIEAQTGIKAANTYLSLDNMFNARWEAYAEGTVSIDLEFSIFKKTGRWTIETRAMVYASLDGSGVDASRIECGSESSPKGIFVTADLALGASGLAEKISSSAVGQFLMLTPGRTAPFYFYIPYKSEIINGELIETAAGFGFLLEDVARVCIMPGLCGDVSLDFIYADKDVIGNCDPLKAAYERLPEGKAVVMRGNFDRGTDFNPKLFYVPQEASVRVALATSEFAFVSQITAIWRFLGLNIEATLAAGYSQGVAFLMGNAVGKLFDYLEAEVNIQLLIPGFTSSTLIDLSSMSMSVDAVLRADLTRLIVDAVTKLLNRLNELIMGRIRAALKVVEDIIAKLQALLDAIGGLQGIVDAARAVWDAAISTVESWQRQVENAKKPINDARDEIRALEAKINSICSIRSCGSICIPGCRWESRRRRDFLAGPVHGNDGFLPSSEQMELVHAERQMRGNVSYARIYHANGTTTDRRDVEEFAHHPVYPSRARRMLQEHRRGTAVNDRVRRWSCCKVPKFVCRWCMWRIPDPICVAANALCVLIRAPLYFLLRVIDAFLIGLLAVLEVVEKALELAKIILEKSQFLLDAAEAILEKALAVFDVLQVAVDIARAAAQLIEDAVSAALNFLTQALGNLDNILSIPEASFGLTIKGFVPRQIRMSLQIRSFVGNMGFSIKFDFADVLSSIAEIATRVFDSLFGSFFRRRRRALSDVHVPFVASAASQLNIPLDSIFYHEKSRGAPHMYSMHLEDVHAILRSRRDIDNSTNFTLDAVERTRNDTMLLYNESCEIFELSAAFLLFFADQVEQRYLELQDFKEGAIESEAELNRLNEDPTVIIPDISADGFDDDPAVQSLVVGYIDETNLTAMADNITATEEVTEAMSAANASRNNTAELQASLEDDDYRDLIASLQLELNSTAELVELGCEDVGDCIVFAVGQMADLWAQVELEAFAGLDNASDIMQAYANNLTNVNLTIDEAHEFVQEILTWVNETMHGEVWCGEVPTIVSQPEPTLQVYSLVTVNFTCEVTGIPEPTVYWYRYPEDVEYIATGPTLYLEDVTASDSGSYYCTAVNHMWTETSDQVNLTVIGGQSTEIVVYYQFAESDIAAAVGSDTSSFAEAVRLRAVSSLGLYSDQVSDFNLNRTTGFVSHGIVAGSQNLTQAEAQSLAIDLRDLIRYSRFLVTFNETSYKPLTNSFRYDYCRTPCLAIQENSIYGEPCMVAPASGCPAAYSTQQGASDVCRASHEHSGFDRQVYCRRLNDPPFGISFSGNLTVDENTPANTVLGYYSAKDTDPAQTLTYSLTSGATALQVDSTSGRLVMRVSPNYELQRTLTGTLRVTDSGGYYTDKAITVTVRDVNEVATDIVTLSALTVRENSAAGTLVGIFSSLSEEKAQTYTYAVSGVGATYFHFTGNQLKTTSTPIDYEALNGSITVNVTSTDSGTPPMSLTKAFAVNIEDRNDPPVLEDIECVPAYCNGIPPEAGVGTVVAQIVATDQDAGDVLTYLLEEDESEGVLGVNASTGEIYVKRVVTAQTRYVLEITVGVQDDGSPLGVSEEFVFEVVNLSPTTTTTTTTTTSTTSTSTTSTTTTSTTTTSTSSTSTTTTSTTSTSTTSTSTTSTTTTSTTTFFSTTTTTTTTANVAPTNLRPTSLTVNEDATVGRVLVSFSVTDGNPEQSHTYRIVSGGQGYFAMQGSSLVLQRALDYESGTPSFSLLMEVVDNGKNPTPLRQRVTVIVRNVNEAPTLRLQRFSGLFADSNSLYSLAEVDQQLGTIVVTDPDAGDSHRASVSGTDGAFIRLRELDVFLAGDISGKTQLSFSLTVTDAGGLSATNAYEWSIVAAPSNTDAGGAGSGASNSTASRGSSGVDTTLIVVAVVVFALIVLGTVAYVFVMRRRRQTARMDFLEKLKQEHLEKRKQSSQTPRWFAEEMEDSQSLHRRDSNRVADDEYLAMLGRSLTMDVAETNADAAGGGKDELFDLDMGDDDEATEVPLSTPLHLDEPSTSFVQNRLFEIEGQRRPSRGAMP</sequence>
<feature type="repeat" description="TNFR-Cys" evidence="6">
    <location>
        <begin position="304"/>
        <end position="348"/>
    </location>
</feature>
<feature type="disulfide bond" evidence="5">
    <location>
        <begin position="130"/>
        <end position="139"/>
    </location>
</feature>
<dbReference type="STRING" id="81824.A9V5Y4"/>
<evidence type="ECO:0000256" key="2">
    <source>
        <dbReference type="ARBA" id="ARBA00022692"/>
    </source>
</evidence>
<feature type="domain" description="Cadherin" evidence="13">
    <location>
        <begin position="2066"/>
        <end position="2164"/>
    </location>
</feature>
<feature type="domain" description="Ig-like" evidence="14">
    <location>
        <begin position="1805"/>
        <end position="1887"/>
    </location>
</feature>
<dbReference type="PROSITE" id="PS50268">
    <property type="entry name" value="CADHERIN_2"/>
    <property type="match status" value="4"/>
</dbReference>
<evidence type="ECO:0000256" key="6">
    <source>
        <dbReference type="PROSITE-ProRule" id="PRU00206"/>
    </source>
</evidence>
<feature type="region of interest" description="Disordered" evidence="8">
    <location>
        <begin position="2776"/>
        <end position="2796"/>
    </location>
</feature>
<evidence type="ECO:0000259" key="11">
    <source>
        <dbReference type="PROSITE" id="PS50026"/>
    </source>
</evidence>
<feature type="domain" description="Cadherin" evidence="13">
    <location>
        <begin position="2277"/>
        <end position="2387"/>
    </location>
</feature>
<keyword evidence="9" id="KW-0472">Membrane</keyword>
<dbReference type="Gene3D" id="2.10.50.10">
    <property type="entry name" value="Tumor Necrosis Factor Receptor, subunit A, domain 2"/>
    <property type="match status" value="1"/>
</dbReference>
<dbReference type="EMBL" id="CH991561">
    <property type="protein sequence ID" value="EDQ87190.1"/>
    <property type="molecule type" value="Genomic_DNA"/>
</dbReference>
<dbReference type="eggNOG" id="KOG1217">
    <property type="taxonomic scope" value="Eukaryota"/>
</dbReference>
<evidence type="ECO:0000256" key="8">
    <source>
        <dbReference type="SAM" id="MobiDB-lite"/>
    </source>
</evidence>
<dbReference type="Gene3D" id="2.60.40.10">
    <property type="entry name" value="Immunoglobulins"/>
    <property type="match status" value="1"/>
</dbReference>
<dbReference type="SMART" id="SM00408">
    <property type="entry name" value="IGc2"/>
    <property type="match status" value="1"/>
</dbReference>
<evidence type="ECO:0000256" key="5">
    <source>
        <dbReference type="PROSITE-ProRule" id="PRU00076"/>
    </source>
</evidence>
<dbReference type="SUPFAM" id="SSF48726">
    <property type="entry name" value="Immunoglobulin"/>
    <property type="match status" value="1"/>
</dbReference>
<dbReference type="SMART" id="SM00112">
    <property type="entry name" value="CA"/>
    <property type="match status" value="4"/>
</dbReference>
<accession>A9V5Y4</accession>
<feature type="chain" id="PRO_5002745156" evidence="10">
    <location>
        <begin position="19"/>
        <end position="2820"/>
    </location>
</feature>
<comment type="caution">
    <text evidence="5">Lacks conserved residue(s) required for the propagation of feature annotation.</text>
</comment>
<dbReference type="eggNOG" id="KOG3594">
    <property type="taxonomic scope" value="Eukaryota"/>
</dbReference>
<feature type="transmembrane region" description="Helical" evidence="9">
    <location>
        <begin position="2666"/>
        <end position="2687"/>
    </location>
</feature>
<dbReference type="GO" id="GO:0030154">
    <property type="term" value="P:cell differentiation"/>
    <property type="evidence" value="ECO:0007669"/>
    <property type="project" value="UniProtKB-ARBA"/>
</dbReference>
<dbReference type="GeneID" id="5893343"/>
<dbReference type="PROSITE" id="PS50050">
    <property type="entry name" value="TNFR_NGFR_2"/>
    <property type="match status" value="1"/>
</dbReference>
<dbReference type="CDD" id="cd00096">
    <property type="entry name" value="Ig"/>
    <property type="match status" value="1"/>
</dbReference>
<keyword evidence="16" id="KW-1185">Reference proteome</keyword>
<dbReference type="CDD" id="cd11304">
    <property type="entry name" value="Cadherin_repeat"/>
    <property type="match status" value="4"/>
</dbReference>
<keyword evidence="10" id="KW-0732">Signal</keyword>
<dbReference type="GO" id="GO:0005912">
    <property type="term" value="C:adherens junction"/>
    <property type="evidence" value="ECO:0000318"/>
    <property type="project" value="GO_Central"/>
</dbReference>
<dbReference type="SUPFAM" id="SSF49313">
    <property type="entry name" value="Cadherin-like"/>
    <property type="match status" value="4"/>
</dbReference>
<dbReference type="PROSITE" id="PS50026">
    <property type="entry name" value="EGF_3"/>
    <property type="match status" value="1"/>
</dbReference>
<dbReference type="InterPro" id="IPR013783">
    <property type="entry name" value="Ig-like_fold"/>
</dbReference>
<dbReference type="GO" id="GO:0005509">
    <property type="term" value="F:calcium ion binding"/>
    <property type="evidence" value="ECO:0007669"/>
    <property type="project" value="InterPro"/>
</dbReference>